<dbReference type="GO" id="GO:0016020">
    <property type="term" value="C:membrane"/>
    <property type="evidence" value="ECO:0007669"/>
    <property type="project" value="UniProtKB-SubCell"/>
</dbReference>
<organism evidence="6 7">
    <name type="scientific">Candidatus Endonucleibacter bathymodioli</name>
    <dbReference type="NCBI Taxonomy" id="539814"/>
    <lineage>
        <taxon>Bacteria</taxon>
        <taxon>Pseudomonadati</taxon>
        <taxon>Pseudomonadota</taxon>
        <taxon>Gammaproteobacteria</taxon>
        <taxon>Oceanospirillales</taxon>
        <taxon>Endozoicomonadaceae</taxon>
        <taxon>Candidatus Endonucleibacter</taxon>
    </lineage>
</organism>
<keyword evidence="3" id="KW-0472">Membrane</keyword>
<dbReference type="Proteomes" id="UP001178148">
    <property type="component" value="Unassembled WGS sequence"/>
</dbReference>
<dbReference type="Gene3D" id="2.40.160.20">
    <property type="match status" value="1"/>
</dbReference>
<dbReference type="InterPro" id="IPR051692">
    <property type="entry name" value="OMP-like"/>
</dbReference>
<sequence length="221" mass="24422">MLHILHINNTYNERLIMKKLLVVSSLLLSSSVMATGFYAGGQLGVSSAHTKHTEVTTANSSELGSIGMAYGVYTGYRFDLEDFFIGGELDYNFNTAESENKAGAEKNEFKQDGSIGLHFLAGVPIGESTDIYGRIGLVETKFEGQFTNTNSGATSKFDKTIQGTVLGIGMQHHLDEMLTVRLDYRYTMYDKYTVSKANAFMGDTLENINQSFTVGLQYTFF</sequence>
<evidence type="ECO:0000313" key="7">
    <source>
        <dbReference type="Proteomes" id="UP001178148"/>
    </source>
</evidence>
<dbReference type="PANTHER" id="PTHR34001">
    <property type="entry name" value="BLL7405 PROTEIN"/>
    <property type="match status" value="1"/>
</dbReference>
<feature type="domain" description="Outer membrane protein beta-barrel" evidence="5">
    <location>
        <begin position="30"/>
        <end position="220"/>
    </location>
</feature>
<accession>A0AA90ST49</accession>
<dbReference type="EMBL" id="JASXSV010000011">
    <property type="protein sequence ID" value="MDP0589260.1"/>
    <property type="molecule type" value="Genomic_DNA"/>
</dbReference>
<comment type="subcellular location">
    <subcellularLocation>
        <location evidence="1">Membrane</location>
    </subcellularLocation>
</comment>
<reference evidence="6 7" key="1">
    <citation type="journal article" date="2023" name="bioRxiv">
        <title>An intranuclear bacterial parasite of deep-sea mussels expresses apoptosis inhibitors acquired from its host.</title>
        <authorList>
            <person name="Gonzalez Porras M.A."/>
            <person name="Assie A."/>
            <person name="Tietjen M."/>
            <person name="Violette M."/>
            <person name="Kleiner M."/>
            <person name="Gruber-Vodicka H."/>
            <person name="Dubilier N."/>
            <person name="Leisch N."/>
        </authorList>
    </citation>
    <scope>NUCLEOTIDE SEQUENCE [LARGE SCALE GENOMIC DNA]</scope>
    <source>
        <strain evidence="6">IAP13</strain>
    </source>
</reference>
<gene>
    <name evidence="6" type="ORF">QS748_08750</name>
</gene>
<dbReference type="InterPro" id="IPR027385">
    <property type="entry name" value="Beta-barrel_OMP"/>
</dbReference>
<evidence type="ECO:0000259" key="5">
    <source>
        <dbReference type="Pfam" id="PF13505"/>
    </source>
</evidence>
<keyword evidence="2 4" id="KW-0732">Signal</keyword>
<proteinExistence type="predicted"/>
<dbReference type="InterPro" id="IPR011250">
    <property type="entry name" value="OMP/PagP_B-barrel"/>
</dbReference>
<dbReference type="SUPFAM" id="SSF56925">
    <property type="entry name" value="OMPA-like"/>
    <property type="match status" value="1"/>
</dbReference>
<dbReference type="Pfam" id="PF13505">
    <property type="entry name" value="OMP_b-brl"/>
    <property type="match status" value="1"/>
</dbReference>
<name>A0AA90ST49_9GAMM</name>
<comment type="caution">
    <text evidence="6">The sequence shown here is derived from an EMBL/GenBank/DDBJ whole genome shotgun (WGS) entry which is preliminary data.</text>
</comment>
<dbReference type="PANTHER" id="PTHR34001:SF3">
    <property type="entry name" value="BLL7405 PROTEIN"/>
    <property type="match status" value="1"/>
</dbReference>
<evidence type="ECO:0000256" key="4">
    <source>
        <dbReference type="SAM" id="SignalP"/>
    </source>
</evidence>
<feature type="chain" id="PRO_5041726637" evidence="4">
    <location>
        <begin position="35"/>
        <end position="221"/>
    </location>
</feature>
<evidence type="ECO:0000256" key="2">
    <source>
        <dbReference type="ARBA" id="ARBA00022729"/>
    </source>
</evidence>
<protein>
    <submittedName>
        <fullName evidence="6">Outer membrane beta-barrel protein</fullName>
    </submittedName>
</protein>
<dbReference type="AlphaFoldDB" id="A0AA90ST49"/>
<evidence type="ECO:0000256" key="3">
    <source>
        <dbReference type="ARBA" id="ARBA00023136"/>
    </source>
</evidence>
<evidence type="ECO:0000256" key="1">
    <source>
        <dbReference type="ARBA" id="ARBA00004370"/>
    </source>
</evidence>
<feature type="signal peptide" evidence="4">
    <location>
        <begin position="1"/>
        <end position="34"/>
    </location>
</feature>
<keyword evidence="7" id="KW-1185">Reference proteome</keyword>
<evidence type="ECO:0000313" key="6">
    <source>
        <dbReference type="EMBL" id="MDP0589260.1"/>
    </source>
</evidence>